<comment type="caution">
    <text evidence="2">The sequence shown here is derived from an EMBL/GenBank/DDBJ whole genome shotgun (WGS) entry which is preliminary data.</text>
</comment>
<feature type="transmembrane region" description="Helical" evidence="1">
    <location>
        <begin position="168"/>
        <end position="187"/>
    </location>
</feature>
<keyword evidence="1" id="KW-0812">Transmembrane</keyword>
<feature type="transmembrane region" description="Helical" evidence="1">
    <location>
        <begin position="107"/>
        <end position="129"/>
    </location>
</feature>
<evidence type="ECO:0000256" key="1">
    <source>
        <dbReference type="SAM" id="Phobius"/>
    </source>
</evidence>
<name>A0A438AHZ7_9RHOB</name>
<gene>
    <name evidence="2" type="ORF">EKE94_05120</name>
</gene>
<dbReference type="AlphaFoldDB" id="A0A438AHZ7"/>
<reference evidence="2 3" key="1">
    <citation type="submission" date="2018-11" db="EMBL/GenBank/DDBJ databases">
        <title>Mesobaculum littorinae gen. nov., sp. nov., isolated from Littorina scabra that represents a novel genus of the order Rhodobacteraceae.</title>
        <authorList>
            <person name="Li F."/>
        </authorList>
    </citation>
    <scope>NUCLEOTIDE SEQUENCE [LARGE SCALE GENOMIC DNA]</scope>
    <source>
        <strain evidence="2 3">M0103</strain>
    </source>
</reference>
<accession>A0A438AHZ7</accession>
<dbReference type="OrthoDB" id="32553at2"/>
<keyword evidence="1" id="KW-0472">Membrane</keyword>
<evidence type="ECO:0000313" key="2">
    <source>
        <dbReference type="EMBL" id="RVV98312.1"/>
    </source>
</evidence>
<dbReference type="Proteomes" id="UP000285908">
    <property type="component" value="Unassembled WGS sequence"/>
</dbReference>
<protein>
    <submittedName>
        <fullName evidence="2">Uncharacterized protein</fullName>
    </submittedName>
</protein>
<sequence length="233" mass="25819">MTPEQQAYLENLCRILDVPMSTTEPNPGLALNVLARMFLVPTIEDHGERNRALNEIRGNLAPYRQEMADFIGVTAGLAVQMQEFPYWFDHQHRDTDALVEQYKTLSWTVYVLGVLGIGAGTGAAVAGAVEASKSGSVRQGAARATERLLGRGPVLEEIQRRMGPRIGVGRAGVAGAVVAVGGTIAYYSAIEQMEDIRAVLMHRFQEGDMTDDQFREVFGEYIRPQDIKKYWEM</sequence>
<keyword evidence="3" id="KW-1185">Reference proteome</keyword>
<dbReference type="EMBL" id="RQXX01000002">
    <property type="protein sequence ID" value="RVV98312.1"/>
    <property type="molecule type" value="Genomic_DNA"/>
</dbReference>
<dbReference type="RefSeq" id="WP_127905545.1">
    <property type="nucleotide sequence ID" value="NZ_RQXX01000002.1"/>
</dbReference>
<organism evidence="2 3">
    <name type="scientific">Mesobaculum littorinae</name>
    <dbReference type="NCBI Taxonomy" id="2486419"/>
    <lineage>
        <taxon>Bacteria</taxon>
        <taxon>Pseudomonadati</taxon>
        <taxon>Pseudomonadota</taxon>
        <taxon>Alphaproteobacteria</taxon>
        <taxon>Rhodobacterales</taxon>
        <taxon>Roseobacteraceae</taxon>
        <taxon>Mesobaculum</taxon>
    </lineage>
</organism>
<proteinExistence type="predicted"/>
<keyword evidence="1" id="KW-1133">Transmembrane helix</keyword>
<evidence type="ECO:0000313" key="3">
    <source>
        <dbReference type="Proteomes" id="UP000285908"/>
    </source>
</evidence>